<dbReference type="SMART" id="SM00671">
    <property type="entry name" value="SEL1"/>
    <property type="match status" value="3"/>
</dbReference>
<dbReference type="InterPro" id="IPR001245">
    <property type="entry name" value="Ser-Thr/Tyr_kinase_cat_dom"/>
</dbReference>
<name>A0A015KRL7_RHIIW</name>
<keyword evidence="1" id="KW-0808">Transferase</keyword>
<dbReference type="EMBL" id="JEMT01024694">
    <property type="protein sequence ID" value="EXX62521.1"/>
    <property type="molecule type" value="Genomic_DNA"/>
</dbReference>
<dbReference type="SUPFAM" id="SSF81901">
    <property type="entry name" value="HCP-like"/>
    <property type="match status" value="1"/>
</dbReference>
<evidence type="ECO:0000256" key="4">
    <source>
        <dbReference type="ARBA" id="ARBA00022840"/>
    </source>
</evidence>
<dbReference type="InterPro" id="IPR059179">
    <property type="entry name" value="MLKL-like_MCAfunc"/>
</dbReference>
<dbReference type="InterPro" id="IPR006597">
    <property type="entry name" value="Sel1-like"/>
</dbReference>
<dbReference type="InterPro" id="IPR036537">
    <property type="entry name" value="Adaptor_Cbl_N_dom_sf"/>
</dbReference>
<dbReference type="InterPro" id="IPR000719">
    <property type="entry name" value="Prot_kinase_dom"/>
</dbReference>
<dbReference type="Gene3D" id="1.10.510.10">
    <property type="entry name" value="Transferase(Phosphotransferase) domain 1"/>
    <property type="match status" value="1"/>
</dbReference>
<dbReference type="Proteomes" id="UP000022910">
    <property type="component" value="Unassembled WGS sequence"/>
</dbReference>
<evidence type="ECO:0000256" key="2">
    <source>
        <dbReference type="ARBA" id="ARBA00022741"/>
    </source>
</evidence>
<dbReference type="PROSITE" id="PS00107">
    <property type="entry name" value="PROTEIN_KINASE_ATP"/>
    <property type="match status" value="1"/>
</dbReference>
<evidence type="ECO:0000256" key="1">
    <source>
        <dbReference type="ARBA" id="ARBA00022679"/>
    </source>
</evidence>
<reference evidence="7 8" key="1">
    <citation type="submission" date="2014-02" db="EMBL/GenBank/DDBJ databases">
        <title>Single nucleus genome sequencing reveals high similarity among nuclei of an endomycorrhizal fungus.</title>
        <authorList>
            <person name="Lin K."/>
            <person name="Geurts R."/>
            <person name="Zhang Z."/>
            <person name="Limpens E."/>
            <person name="Saunders D.G."/>
            <person name="Mu D."/>
            <person name="Pang E."/>
            <person name="Cao H."/>
            <person name="Cha H."/>
            <person name="Lin T."/>
            <person name="Zhou Q."/>
            <person name="Shang Y."/>
            <person name="Li Y."/>
            <person name="Ivanov S."/>
            <person name="Sharma T."/>
            <person name="Velzen R.V."/>
            <person name="Ruijter N.D."/>
            <person name="Aanen D.K."/>
            <person name="Win J."/>
            <person name="Kamoun S."/>
            <person name="Bisseling T."/>
            <person name="Huang S."/>
        </authorList>
    </citation>
    <scope>NUCLEOTIDE SEQUENCE [LARGE SCALE GENOMIC DNA]</scope>
    <source>
        <strain evidence="8">DAOM197198w</strain>
    </source>
</reference>
<keyword evidence="3" id="KW-0418">Kinase</keyword>
<dbReference type="Gene3D" id="1.25.40.10">
    <property type="entry name" value="Tetratricopeptide repeat domain"/>
    <property type="match status" value="1"/>
</dbReference>
<proteinExistence type="predicted"/>
<dbReference type="GO" id="GO:0007166">
    <property type="term" value="P:cell surface receptor signaling pathway"/>
    <property type="evidence" value="ECO:0007669"/>
    <property type="project" value="InterPro"/>
</dbReference>
<dbReference type="GO" id="GO:0004674">
    <property type="term" value="F:protein serine/threonine kinase activity"/>
    <property type="evidence" value="ECO:0007669"/>
    <property type="project" value="TreeGrafter"/>
</dbReference>
<dbReference type="InterPro" id="IPR017441">
    <property type="entry name" value="Protein_kinase_ATP_BS"/>
</dbReference>
<keyword evidence="2 5" id="KW-0547">Nucleotide-binding</keyword>
<evidence type="ECO:0000256" key="3">
    <source>
        <dbReference type="ARBA" id="ARBA00022777"/>
    </source>
</evidence>
<evidence type="ECO:0000259" key="6">
    <source>
        <dbReference type="PROSITE" id="PS50011"/>
    </source>
</evidence>
<protein>
    <submittedName>
        <fullName evidence="7">Bck1p</fullName>
    </submittedName>
</protein>
<keyword evidence="8" id="KW-1185">Reference proteome</keyword>
<dbReference type="GO" id="GO:0005524">
    <property type="term" value="F:ATP binding"/>
    <property type="evidence" value="ECO:0007669"/>
    <property type="project" value="UniProtKB-UniRule"/>
</dbReference>
<dbReference type="PANTHER" id="PTHR44329">
    <property type="entry name" value="SERINE/THREONINE-PROTEIN KINASE TNNI3K-RELATED"/>
    <property type="match status" value="1"/>
</dbReference>
<evidence type="ECO:0000313" key="7">
    <source>
        <dbReference type="EMBL" id="EXX62521.1"/>
    </source>
</evidence>
<accession>A0A015KRL7</accession>
<comment type="caution">
    <text evidence="7">The sequence shown here is derived from an EMBL/GenBank/DDBJ whole genome shotgun (WGS) entry which is preliminary data.</text>
</comment>
<dbReference type="PANTHER" id="PTHR44329:SF288">
    <property type="entry name" value="MITOGEN-ACTIVATED PROTEIN KINASE KINASE KINASE 20"/>
    <property type="match status" value="1"/>
</dbReference>
<feature type="domain" description="Protein kinase" evidence="6">
    <location>
        <begin position="37"/>
        <end position="309"/>
    </location>
</feature>
<dbReference type="InterPro" id="IPR011009">
    <property type="entry name" value="Kinase-like_dom_sf"/>
</dbReference>
<gene>
    <name evidence="7" type="ORF">RirG_161010</name>
</gene>
<evidence type="ECO:0000313" key="8">
    <source>
        <dbReference type="Proteomes" id="UP000022910"/>
    </source>
</evidence>
<dbReference type="InterPro" id="IPR051681">
    <property type="entry name" value="Ser/Thr_Kinases-Pseudokinases"/>
</dbReference>
<dbReference type="CDD" id="cd21037">
    <property type="entry name" value="MLKL_NTD"/>
    <property type="match status" value="1"/>
</dbReference>
<dbReference type="PRINTS" id="PR00109">
    <property type="entry name" value="TYRKINASE"/>
</dbReference>
<organism evidence="7 8">
    <name type="scientific">Rhizophagus irregularis (strain DAOM 197198w)</name>
    <name type="common">Glomus intraradices</name>
    <dbReference type="NCBI Taxonomy" id="1432141"/>
    <lineage>
        <taxon>Eukaryota</taxon>
        <taxon>Fungi</taxon>
        <taxon>Fungi incertae sedis</taxon>
        <taxon>Mucoromycota</taxon>
        <taxon>Glomeromycotina</taxon>
        <taxon>Glomeromycetes</taxon>
        <taxon>Glomerales</taxon>
        <taxon>Glomeraceae</taxon>
        <taxon>Rhizophagus</taxon>
    </lineage>
</organism>
<dbReference type="OrthoDB" id="2415328at2759"/>
<dbReference type="HOGENOM" id="CLU_000288_7_12_1"/>
<dbReference type="SUPFAM" id="SSF56112">
    <property type="entry name" value="Protein kinase-like (PK-like)"/>
    <property type="match status" value="1"/>
</dbReference>
<dbReference type="PROSITE" id="PS50011">
    <property type="entry name" value="PROTEIN_KINASE_DOM"/>
    <property type="match status" value="1"/>
</dbReference>
<dbReference type="InterPro" id="IPR011990">
    <property type="entry name" value="TPR-like_helical_dom_sf"/>
</dbReference>
<feature type="binding site" evidence="5">
    <location>
        <position position="66"/>
    </location>
    <ligand>
        <name>ATP</name>
        <dbReference type="ChEBI" id="CHEBI:30616"/>
    </ligand>
</feature>
<dbReference type="AlphaFoldDB" id="A0A015KRL7"/>
<sequence>MSRNSNNKNSDTDNKWIQWIKDGISNEYINHHDYSEFQNIKRIGSGAFGNVYRANWKSSNTVVALKSLTNGNDIMKEIVNEIKLMHRVNFHTNIIQFFGIASNTNGMESNYLFILEYADNGTLKDYLKDNFNKLDWNIKLQFAIQIADAVSCIHQKDIVHNDLHSDNILVHQNMIKLADFGLSRRAGVSNSVKDVFGKIPYIDPQRLDNQTNNNGKKSDVYSAGVLIWEISSGRQPFESYYNDRLKMATLLFDIIKGKREIPIVGTPNDYINIYTRCWQDNPDDRPDMHQVFSDLINLSRVAQNFGEFIPLIDKFIKLGEEVLLLYEKAKHNKELCGFLLNRCNCAMAAVRDLNIRKLENTEFFSKEENLRLFKEFIRCMEKIRKFVSRISKLHKLLKYFAASNIEQDFNDLILEFNGYMRSLNFSFVVQSRDELLKMRNDIREINDMLINVCGAPDDKQALIEYSNRIDQLTMKNVKFQTSARHGCFDEPIIIEDDDDNPSNQIQNIISITILSVDDAIREHKAENGNKRLAWESFKYHSSTSLEAKYLLGYYYYHDFHDKEIPELQQIDKKVRNKAAAELFKETADKGNPSAQLMYGLCLWQGDGVNANSFEALRYLKKAASSGNSAAMYITGKVYLNGGNGIIKDKNQGAEYLKRAALKNHAKAKEMCIENNINYNI</sequence>
<dbReference type="Pfam" id="PF08238">
    <property type="entry name" value="Sel1"/>
    <property type="match status" value="3"/>
</dbReference>
<dbReference type="Gene3D" id="1.20.930.20">
    <property type="entry name" value="Adaptor protein Cbl, N-terminal domain"/>
    <property type="match status" value="1"/>
</dbReference>
<keyword evidence="4 5" id="KW-0067">ATP-binding</keyword>
<evidence type="ECO:0000256" key="5">
    <source>
        <dbReference type="PROSITE-ProRule" id="PRU10141"/>
    </source>
</evidence>
<dbReference type="Pfam" id="PF07714">
    <property type="entry name" value="PK_Tyr_Ser-Thr"/>
    <property type="match status" value="1"/>
</dbReference>